<accession>A0A0U1PYF8</accession>
<reference evidence="1 2" key="1">
    <citation type="submission" date="2015-05" db="EMBL/GenBank/DDBJ databases">
        <title>Draft genome sequence of Lampropedia sp. CT6, isolated from the microbial mat of a hot water spring, located at Manikaran, India.</title>
        <authorList>
            <person name="Tripathi C."/>
            <person name="Rani P."/>
            <person name="Mahato N.K."/>
            <person name="Lal R."/>
        </authorList>
    </citation>
    <scope>NUCLEOTIDE SEQUENCE [LARGE SCALE GENOMIC DNA]</scope>
    <source>
        <strain evidence="1 2">CT6</strain>
    </source>
</reference>
<keyword evidence="2" id="KW-1185">Reference proteome</keyword>
<evidence type="ECO:0000313" key="1">
    <source>
        <dbReference type="EMBL" id="KKW67497.1"/>
    </source>
</evidence>
<dbReference type="STRING" id="1610491.AAV94_10040"/>
<dbReference type="Proteomes" id="UP000050580">
    <property type="component" value="Unassembled WGS sequence"/>
</dbReference>
<gene>
    <name evidence="1" type="ORF">AAV94_10040</name>
</gene>
<dbReference type="OrthoDB" id="9799091at2"/>
<dbReference type="EMBL" id="LBNQ01000032">
    <property type="protein sequence ID" value="KKW67497.1"/>
    <property type="molecule type" value="Genomic_DNA"/>
</dbReference>
<evidence type="ECO:0008006" key="3">
    <source>
        <dbReference type="Google" id="ProtNLM"/>
    </source>
</evidence>
<protein>
    <recommendedName>
        <fullName evidence="3">MerR family transcriptional regulator</fullName>
    </recommendedName>
</protein>
<comment type="caution">
    <text evidence="1">The sequence shown here is derived from an EMBL/GenBank/DDBJ whole genome shotgun (WGS) entry which is preliminary data.</text>
</comment>
<sequence>MPHTEHVVPELLGEEPLTLSQIAHVCCIEEAWVVQRVSSGVLLPDACDAQSTPPSAWRFSARMLARARRIAELERTFNADPELAALTADLMEEVRRLRRALQQMSA</sequence>
<dbReference type="RefSeq" id="WP_046742191.1">
    <property type="nucleotide sequence ID" value="NZ_LBNQ01000032.1"/>
</dbReference>
<proteinExistence type="predicted"/>
<dbReference type="Gene3D" id="1.10.1660.10">
    <property type="match status" value="1"/>
</dbReference>
<evidence type="ECO:0000313" key="2">
    <source>
        <dbReference type="Proteomes" id="UP000050580"/>
    </source>
</evidence>
<organism evidence="1 2">
    <name type="scientific">Lampropedia cohaerens</name>
    <dbReference type="NCBI Taxonomy" id="1610491"/>
    <lineage>
        <taxon>Bacteria</taxon>
        <taxon>Pseudomonadati</taxon>
        <taxon>Pseudomonadota</taxon>
        <taxon>Betaproteobacteria</taxon>
        <taxon>Burkholderiales</taxon>
        <taxon>Comamonadaceae</taxon>
        <taxon>Lampropedia</taxon>
    </lineage>
</organism>
<name>A0A0U1PYF8_9BURK</name>
<dbReference type="AlphaFoldDB" id="A0A0U1PYF8"/>